<keyword evidence="3" id="KW-1185">Reference proteome</keyword>
<comment type="caution">
    <text evidence="2">The sequence shown here is derived from an EMBL/GenBank/DDBJ whole genome shotgun (WGS) entry which is preliminary data.</text>
</comment>
<accession>S0FZ85</accession>
<protein>
    <submittedName>
        <fullName evidence="2">Signal transduction histidine kinase, nitrogen specific, NtrB</fullName>
    </submittedName>
</protein>
<keyword evidence="1" id="KW-0472">Membrane</keyword>
<sequence>MNFNKTNRFVVSASPWITICISFVLMVIIIFQTIMMYNREKEHVGNHLKEKGAVFIKSFETDVKAGMLSNQAALQRLVEKTASHPDITYLFLVDVSGKILAWDQRFNSQPFSGIFSHPISRVVIQPLIF</sequence>
<proteinExistence type="predicted"/>
<keyword evidence="1" id="KW-1133">Transmembrane helix</keyword>
<organism evidence="2 3">
    <name type="scientific">Desulfotignum phosphitoxidans DSM 13687</name>
    <dbReference type="NCBI Taxonomy" id="1286635"/>
    <lineage>
        <taxon>Bacteria</taxon>
        <taxon>Pseudomonadati</taxon>
        <taxon>Thermodesulfobacteriota</taxon>
        <taxon>Desulfobacteria</taxon>
        <taxon>Desulfobacterales</taxon>
        <taxon>Desulfobacteraceae</taxon>
        <taxon>Desulfotignum</taxon>
    </lineage>
</organism>
<keyword evidence="1" id="KW-0812">Transmembrane</keyword>
<name>S0FZ85_9BACT</name>
<evidence type="ECO:0000256" key="1">
    <source>
        <dbReference type="SAM" id="Phobius"/>
    </source>
</evidence>
<dbReference type="AlphaFoldDB" id="S0FZ85"/>
<reference evidence="2 3" key="1">
    <citation type="journal article" date="2013" name="Genome Announc.">
        <title>Draft Genome Sequence of Desulfotignum phosphitoxidans DSM 13687 Strain FiPS-3.</title>
        <authorList>
            <person name="Poehlein A."/>
            <person name="Daniel R."/>
            <person name="Simeonova D.D."/>
        </authorList>
    </citation>
    <scope>NUCLEOTIDE SEQUENCE [LARGE SCALE GENOMIC DNA]</scope>
    <source>
        <strain evidence="2 3">DSM 13687</strain>
    </source>
</reference>
<keyword evidence="2" id="KW-0418">Kinase</keyword>
<feature type="transmembrane region" description="Helical" evidence="1">
    <location>
        <begin position="16"/>
        <end position="37"/>
    </location>
</feature>
<gene>
    <name evidence="2" type="primary">ntrB2</name>
    <name evidence="2" type="ORF">Dpo_3c01220</name>
</gene>
<evidence type="ECO:0000313" key="2">
    <source>
        <dbReference type="EMBL" id="EMS79980.1"/>
    </source>
</evidence>
<evidence type="ECO:0000313" key="3">
    <source>
        <dbReference type="Proteomes" id="UP000014216"/>
    </source>
</evidence>
<keyword evidence="2" id="KW-0808">Transferase</keyword>
<dbReference type="GO" id="GO:0016301">
    <property type="term" value="F:kinase activity"/>
    <property type="evidence" value="ECO:0007669"/>
    <property type="project" value="UniProtKB-KW"/>
</dbReference>
<dbReference type="Proteomes" id="UP000014216">
    <property type="component" value="Unassembled WGS sequence"/>
</dbReference>
<dbReference type="EMBL" id="APJX01000003">
    <property type="protein sequence ID" value="EMS79980.1"/>
    <property type="molecule type" value="Genomic_DNA"/>
</dbReference>